<feature type="non-terminal residue" evidence="1">
    <location>
        <position position="1"/>
    </location>
</feature>
<name>X0WJQ3_9ZZZZ</name>
<organism evidence="1">
    <name type="scientific">marine sediment metagenome</name>
    <dbReference type="NCBI Taxonomy" id="412755"/>
    <lineage>
        <taxon>unclassified sequences</taxon>
        <taxon>metagenomes</taxon>
        <taxon>ecological metagenomes</taxon>
    </lineage>
</organism>
<accession>X0WJQ3</accession>
<protein>
    <recommendedName>
        <fullName evidence="2">PIN domain-containing protein</fullName>
    </recommendedName>
</protein>
<evidence type="ECO:0000313" key="1">
    <source>
        <dbReference type="EMBL" id="GAG31199.1"/>
    </source>
</evidence>
<dbReference type="AlphaFoldDB" id="X0WJQ3"/>
<evidence type="ECO:0008006" key="2">
    <source>
        <dbReference type="Google" id="ProtNLM"/>
    </source>
</evidence>
<reference evidence="1" key="1">
    <citation type="journal article" date="2014" name="Front. Microbiol.">
        <title>High frequency of phylogenetically diverse reductive dehalogenase-homologous genes in deep subseafloor sedimentary metagenomes.</title>
        <authorList>
            <person name="Kawai M."/>
            <person name="Futagami T."/>
            <person name="Toyoda A."/>
            <person name="Takaki Y."/>
            <person name="Nishi S."/>
            <person name="Hori S."/>
            <person name="Arai W."/>
            <person name="Tsubouchi T."/>
            <person name="Morono Y."/>
            <person name="Uchiyama I."/>
            <person name="Ito T."/>
            <person name="Fujiyama A."/>
            <person name="Inagaki F."/>
            <person name="Takami H."/>
        </authorList>
    </citation>
    <scope>NUCLEOTIDE SEQUENCE</scope>
    <source>
        <strain evidence="1">Expedition CK06-06</strain>
    </source>
</reference>
<comment type="caution">
    <text evidence="1">The sequence shown here is derived from an EMBL/GenBank/DDBJ whole genome shotgun (WGS) entry which is preliminary data.</text>
</comment>
<sequence length="60" mass="6674">FNLSVHLEEKDCPILCSAIQSKYDLLATGDRTHFGHLYGRTVEGVTIVSLRELAKIADLD</sequence>
<proteinExistence type="predicted"/>
<gene>
    <name evidence="1" type="ORF">S01H1_66509</name>
</gene>
<dbReference type="EMBL" id="BARS01043981">
    <property type="protein sequence ID" value="GAG31199.1"/>
    <property type="molecule type" value="Genomic_DNA"/>
</dbReference>